<protein>
    <submittedName>
        <fullName evidence="4">Site-specific recombinase XerD</fullName>
    </submittedName>
</protein>
<dbReference type="Proteomes" id="UP000199337">
    <property type="component" value="Unassembled WGS sequence"/>
</dbReference>
<keyword evidence="1" id="KW-0238">DNA-binding</keyword>
<reference evidence="5" key="1">
    <citation type="submission" date="2016-10" db="EMBL/GenBank/DDBJ databases">
        <authorList>
            <person name="Varghese N."/>
            <person name="Submissions S."/>
        </authorList>
    </citation>
    <scope>NUCLEOTIDE SEQUENCE [LARGE SCALE GENOMIC DNA]</scope>
    <source>
        <strain evidence="5">DSM 17038</strain>
    </source>
</reference>
<accession>A0A1I2Z9N3</accession>
<sequence>MDDLQPIRDAVDAVLRIMAEREYAITTIKNQQGVLNTLLKFLERNHFTELNEEVAMTFVKEKTGARMNGFWGHFDPKTNRVMKPVQNLLFYLKNGDLTFFIRSHIQPFICPSAFEKEYRFFQKEYKERGYADATIICNNNILHKLLYHLDRKGISSSKEIAASQITEFIALYANSKPKYVSTVLYVLRNYFTFLKETGFIEADLASSLPHVRILRNAFIPHSWKTEDVKKLLAAIDRGAPKGKRDYAILLMIVRFGVRVSDIRRMKLSSLNWNRKTITIIMQKTRQPLELPLLDDIGWAVIDYLKNGRPQTVCDRLFVRHRAPFDAFGENESFYKELHSYMVAAGIDIPSGVHCGMHSLRNTLARNMLEAKAPLPVIPRRWVTKTSIRPVFILK</sequence>
<dbReference type="InterPro" id="IPR002104">
    <property type="entry name" value="Integrase_catalytic"/>
</dbReference>
<dbReference type="InterPro" id="IPR050090">
    <property type="entry name" value="Tyrosine_recombinase_XerCD"/>
</dbReference>
<evidence type="ECO:0000256" key="1">
    <source>
        <dbReference type="ARBA" id="ARBA00023125"/>
    </source>
</evidence>
<dbReference type="PROSITE" id="PS51898">
    <property type="entry name" value="TYR_RECOMBINASE"/>
    <property type="match status" value="1"/>
</dbReference>
<evidence type="ECO:0000259" key="3">
    <source>
        <dbReference type="PROSITE" id="PS51898"/>
    </source>
</evidence>
<evidence type="ECO:0000313" key="4">
    <source>
        <dbReference type="EMBL" id="SFH34553.1"/>
    </source>
</evidence>
<dbReference type="PANTHER" id="PTHR30349:SF81">
    <property type="entry name" value="TYROSINE RECOMBINASE XERC"/>
    <property type="match status" value="1"/>
</dbReference>
<dbReference type="SUPFAM" id="SSF56349">
    <property type="entry name" value="DNA breaking-rejoining enzymes"/>
    <property type="match status" value="1"/>
</dbReference>
<gene>
    <name evidence="4" type="ORF">SAMN05660649_04839</name>
</gene>
<dbReference type="EMBL" id="FOOX01000025">
    <property type="protein sequence ID" value="SFH34553.1"/>
    <property type="molecule type" value="Genomic_DNA"/>
</dbReference>
<dbReference type="STRING" id="341036.SAMN05660649_04839"/>
<organism evidence="4 5">
    <name type="scientific">Desulfotruncus arcticus DSM 17038</name>
    <dbReference type="NCBI Taxonomy" id="1121424"/>
    <lineage>
        <taxon>Bacteria</taxon>
        <taxon>Bacillati</taxon>
        <taxon>Bacillota</taxon>
        <taxon>Clostridia</taxon>
        <taxon>Eubacteriales</taxon>
        <taxon>Desulfallaceae</taxon>
        <taxon>Desulfotruncus</taxon>
    </lineage>
</organism>
<keyword evidence="5" id="KW-1185">Reference proteome</keyword>
<dbReference type="AlphaFoldDB" id="A0A1I2Z9N3"/>
<evidence type="ECO:0000313" key="5">
    <source>
        <dbReference type="Proteomes" id="UP000199337"/>
    </source>
</evidence>
<dbReference type="PANTHER" id="PTHR30349">
    <property type="entry name" value="PHAGE INTEGRASE-RELATED"/>
    <property type="match status" value="1"/>
</dbReference>
<dbReference type="Gene3D" id="1.10.150.130">
    <property type="match status" value="1"/>
</dbReference>
<evidence type="ECO:0000256" key="2">
    <source>
        <dbReference type="ARBA" id="ARBA00023172"/>
    </source>
</evidence>
<dbReference type="Gene3D" id="1.10.443.10">
    <property type="entry name" value="Intergrase catalytic core"/>
    <property type="match status" value="1"/>
</dbReference>
<dbReference type="RefSeq" id="WP_238456644.1">
    <property type="nucleotide sequence ID" value="NZ_FOOX01000025.1"/>
</dbReference>
<feature type="domain" description="Tyr recombinase" evidence="3">
    <location>
        <begin position="218"/>
        <end position="394"/>
    </location>
</feature>
<keyword evidence="2" id="KW-0233">DNA recombination</keyword>
<dbReference type="GO" id="GO:0015074">
    <property type="term" value="P:DNA integration"/>
    <property type="evidence" value="ECO:0007669"/>
    <property type="project" value="InterPro"/>
</dbReference>
<proteinExistence type="predicted"/>
<dbReference type="GO" id="GO:0003677">
    <property type="term" value="F:DNA binding"/>
    <property type="evidence" value="ECO:0007669"/>
    <property type="project" value="UniProtKB-KW"/>
</dbReference>
<dbReference type="InterPro" id="IPR010998">
    <property type="entry name" value="Integrase_recombinase_N"/>
</dbReference>
<dbReference type="GO" id="GO:0006310">
    <property type="term" value="P:DNA recombination"/>
    <property type="evidence" value="ECO:0007669"/>
    <property type="project" value="UniProtKB-KW"/>
</dbReference>
<dbReference type="InterPro" id="IPR013762">
    <property type="entry name" value="Integrase-like_cat_sf"/>
</dbReference>
<name>A0A1I2Z9N3_9FIRM</name>
<dbReference type="Pfam" id="PF00589">
    <property type="entry name" value="Phage_integrase"/>
    <property type="match status" value="1"/>
</dbReference>
<dbReference type="InterPro" id="IPR011010">
    <property type="entry name" value="DNA_brk_join_enz"/>
</dbReference>